<name>A0A835U2U1_9PASS</name>
<evidence type="ECO:0000313" key="2">
    <source>
        <dbReference type="EMBL" id="KAI1241023.1"/>
    </source>
</evidence>
<comment type="caution">
    <text evidence="1">The sequence shown here is derived from an EMBL/GenBank/DDBJ whole genome shotgun (WGS) entry which is preliminary data.</text>
</comment>
<gene>
    <name evidence="1" type="ORF">IHE44_000205</name>
    <name evidence="2" type="ORF">IHE44_0009481</name>
</gene>
<dbReference type="Proteomes" id="UP000618051">
    <property type="component" value="Unassembled WGS sequence"/>
</dbReference>
<reference evidence="2 3" key="2">
    <citation type="journal article" date="2021" name="J. Hered.">
        <title>Feather Gene Expression Elucidates the Developmental Basis of Plumage Iridescence in African Starlings.</title>
        <authorList>
            <person name="Rubenstein D.R."/>
            <person name="Corvelo A."/>
            <person name="MacManes M.D."/>
            <person name="Maia R."/>
            <person name="Narzisi G."/>
            <person name="Rousaki A."/>
            <person name="Vandenabeele P."/>
            <person name="Shawkey M.D."/>
            <person name="Solomon J."/>
        </authorList>
    </citation>
    <scope>NUCLEOTIDE SEQUENCE [LARGE SCALE GENOMIC DNA]</scope>
    <source>
        <strain evidence="2">SS15</strain>
    </source>
</reference>
<proteinExistence type="predicted"/>
<protein>
    <submittedName>
        <fullName evidence="1">Uncharacterized protein</fullName>
    </submittedName>
</protein>
<organism evidence="1">
    <name type="scientific">Lamprotornis superbus</name>
    <dbReference type="NCBI Taxonomy" id="245042"/>
    <lineage>
        <taxon>Eukaryota</taxon>
        <taxon>Metazoa</taxon>
        <taxon>Chordata</taxon>
        <taxon>Craniata</taxon>
        <taxon>Vertebrata</taxon>
        <taxon>Euteleostomi</taxon>
        <taxon>Archelosauria</taxon>
        <taxon>Archosauria</taxon>
        <taxon>Dinosauria</taxon>
        <taxon>Saurischia</taxon>
        <taxon>Theropoda</taxon>
        <taxon>Coelurosauria</taxon>
        <taxon>Aves</taxon>
        <taxon>Neognathae</taxon>
        <taxon>Neoaves</taxon>
        <taxon>Telluraves</taxon>
        <taxon>Australaves</taxon>
        <taxon>Passeriformes</taxon>
        <taxon>Sturnidae</taxon>
        <taxon>Lamprotornis</taxon>
    </lineage>
</organism>
<reference evidence="2" key="3">
    <citation type="submission" date="2022-01" db="EMBL/GenBank/DDBJ databases">
        <authorList>
            <person name="Rubenstein D.R."/>
        </authorList>
    </citation>
    <scope>NUCLEOTIDE SEQUENCE</scope>
    <source>
        <strain evidence="2">SS15</strain>
        <tissue evidence="2">Liver</tissue>
    </source>
</reference>
<keyword evidence="3" id="KW-1185">Reference proteome</keyword>
<dbReference type="EMBL" id="JADDUC020000003">
    <property type="protein sequence ID" value="KAI1241023.1"/>
    <property type="molecule type" value="Genomic_DNA"/>
</dbReference>
<dbReference type="AlphaFoldDB" id="A0A835U2U1"/>
<evidence type="ECO:0000313" key="3">
    <source>
        <dbReference type="Proteomes" id="UP000618051"/>
    </source>
</evidence>
<accession>A0A835U2U1</accession>
<evidence type="ECO:0000313" key="1">
    <source>
        <dbReference type="EMBL" id="KAG0137356.1"/>
    </source>
</evidence>
<reference evidence="1" key="1">
    <citation type="submission" date="2020-10" db="EMBL/GenBank/DDBJ databases">
        <title>Feather gene expression reveals the developmental basis of iridescence in African starlings.</title>
        <authorList>
            <person name="Rubenstein D.R."/>
        </authorList>
    </citation>
    <scope>NUCLEOTIDE SEQUENCE</scope>
    <source>
        <strain evidence="1">SS15</strain>
        <tissue evidence="1">Liver</tissue>
    </source>
</reference>
<dbReference type="EMBL" id="JADDUC010000001">
    <property type="protein sequence ID" value="KAG0137356.1"/>
    <property type="molecule type" value="Genomic_DNA"/>
</dbReference>
<sequence>MRGYRKLLSVILEISMIQTVRWHIELQPWASPTPSLNYEASRFLKYISTSQRELYELYQLSIDCCALALVLERVQHSPALCLPFPEWIWRKKVEWDVVAWGSVLCSQWELEYLRFSGWVSYRWPLELCWSRQSGFCATRHSLCSRVMQGVMLHPVQAKAPCLF</sequence>